<organism evidence="1">
    <name type="scientific">Anguilla anguilla</name>
    <name type="common">European freshwater eel</name>
    <name type="synonym">Muraena anguilla</name>
    <dbReference type="NCBI Taxonomy" id="7936"/>
    <lineage>
        <taxon>Eukaryota</taxon>
        <taxon>Metazoa</taxon>
        <taxon>Chordata</taxon>
        <taxon>Craniata</taxon>
        <taxon>Vertebrata</taxon>
        <taxon>Euteleostomi</taxon>
        <taxon>Actinopterygii</taxon>
        <taxon>Neopterygii</taxon>
        <taxon>Teleostei</taxon>
        <taxon>Anguilliformes</taxon>
        <taxon>Anguillidae</taxon>
        <taxon>Anguilla</taxon>
    </lineage>
</organism>
<reference evidence="1" key="2">
    <citation type="journal article" date="2015" name="Fish Shellfish Immunol.">
        <title>Early steps in the European eel (Anguilla anguilla)-Vibrio vulnificus interaction in the gills: Role of the RtxA13 toxin.</title>
        <authorList>
            <person name="Callol A."/>
            <person name="Pajuelo D."/>
            <person name="Ebbesson L."/>
            <person name="Teles M."/>
            <person name="MacKenzie S."/>
            <person name="Amaro C."/>
        </authorList>
    </citation>
    <scope>NUCLEOTIDE SEQUENCE</scope>
</reference>
<protein>
    <submittedName>
        <fullName evidence="1">Uncharacterized protein</fullName>
    </submittedName>
</protein>
<name>A0A0E9TYN9_ANGAN</name>
<evidence type="ECO:0000313" key="1">
    <source>
        <dbReference type="EMBL" id="JAH58592.1"/>
    </source>
</evidence>
<dbReference type="AlphaFoldDB" id="A0A0E9TYN9"/>
<accession>A0A0E9TYN9</accession>
<proteinExistence type="predicted"/>
<dbReference type="EMBL" id="GBXM01049985">
    <property type="protein sequence ID" value="JAH58592.1"/>
    <property type="molecule type" value="Transcribed_RNA"/>
</dbReference>
<reference evidence="1" key="1">
    <citation type="submission" date="2014-11" db="EMBL/GenBank/DDBJ databases">
        <authorList>
            <person name="Amaro Gonzalez C."/>
        </authorList>
    </citation>
    <scope>NUCLEOTIDE SEQUENCE</scope>
</reference>
<sequence length="64" mass="7242">MPCRTRQLASQIIIKLTVDSFIQIMHNSILLNKYQSTALSSNLQSGQCMVNGRLGIRFLYTLPN</sequence>